<dbReference type="InterPro" id="IPR039164">
    <property type="entry name" value="UBR1-like"/>
</dbReference>
<keyword evidence="7 9" id="KW-0862">Zinc</keyword>
<evidence type="ECO:0000256" key="5">
    <source>
        <dbReference type="ARBA" id="ARBA00022771"/>
    </source>
</evidence>
<name>A0A2K6VPV3_ONCVO</name>
<keyword evidence="3 9" id="KW-0808">Transferase</keyword>
<dbReference type="Proteomes" id="UP000024404">
    <property type="component" value="Unassembled WGS sequence"/>
</dbReference>
<keyword evidence="5 9" id="KW-0863">Zinc-finger</keyword>
<dbReference type="AlphaFoldDB" id="A0A2K6VPV3"/>
<evidence type="ECO:0000256" key="9">
    <source>
        <dbReference type="RuleBase" id="RU366018"/>
    </source>
</evidence>
<evidence type="ECO:0000256" key="2">
    <source>
        <dbReference type="ARBA" id="ARBA00004906"/>
    </source>
</evidence>
<accession>A0A2K6VPV3</accession>
<sequence>MQMIDKLISVTRASKWDEAERILVDYWTQQCPLICAPTKDPSFDFKIDENTFNEKLLHPIACAYCLDSNAGTDLTPLNASYGSKSNANRRSVFCGHVFRGGEATYSCKECACDPTCVMCYQCFLNSIHKSHRYGMWASSGNGYCDCGDVEAWKEHPTCKLHEVQGNEQDSQIADVPTEITEQVETRIRSLTRIVLRFSTRIICWRDENILPTFLREKETDNILPLYQTILLNDETHTFDSVIRALNLSIHCNQLQAMQLATVIDREGRASVRNGNIDYCIKAKDEIQKRTQRDSNHRTEKSGPLDVRVIDSRFVSLQNFAVRLIGWLTDQTRHFPALAFTVCEILLNEKIELESNDSSGELDQTLMAHIMRRDSALWKGARVNFHQMIMATILMDNEQKKIFSKLYIRLYKKIYDDFIDDDHDQSVSITALTVQIFTVPTIARMLIAEESAFQVIFDTLISQCRKYLKTPDKMRFDFSARSYPHALRRALYMLCDQRYLLSVVPSEQEWTPRLRENFLCGCSSLIRFLSFMQSMNEVRRQTTEHQVWEQEWETAFNIQIKLQHVLTLIICWANSDEFIHNSLMIQLINELETAANRSADYANKIVLEVNGIKATSIPFDLSHGSLSVHQPLWRLLAGLFTARQSLLQKICIKSEAEKIPEGMINLRGKRALLMEMPLRVFVLCSQSQAHMWRRNGFSLIHNYSAPTCRAEMFDRDVLMLQVCAAVTPPDTFIIRVLHRFGLRVWAETNFEEIRSAFSNVASDDLSKCTITLAEEMLHLFIIVIGERYMPGVGKSTMKALLRREVLHVLATKPTPFSQIERAMPVNQLFAELSVEEAAKSVGDFRKLTKTLPGVFVLKDNVRNEYNTFFYHYSKTDVSNADQYRQKSASKALKKEVAVAAPPMPPEFEPFYAPIRNLLCCKMMMQLIRIVLERTARRSRYSSDGLLHRALFLVGMGLNEQTKNKDFDFISCAEEGNVFTMMKSLVGKPESEPHADLLEYLLEFYEKTISKSKGTIIQPGAKTEASESEIKVKKAAIAAKKRKQAMDQMNRLQKQFVTQNQDLLGKEFLEGKEPHRQDDDDEPLGILPQDSGFPICLGIDRSTAKCDYCRRITCILCQEDEDVTANGQALVCAAFMQKSSLFARLKQDEEAASDLSDLSKVFISASLRNGPLASTCGHVMHFNCYKKFSELLKDRDRGRNRQLMVFNPRVLDVNSGEYLCPLCKRLSNTILPILSPIAQVFADRNNSKERHIEFEDWINHFVGFFDGTCSISNEKSFKGHSKKRSHSERSLTELVNREAETGNTLSTSVPSTSAMSFLMETNPVVHPESSEMMEIDDNEESAMKTAVKRQSGTDGRFFAILTSIPDVMHRIKDMLIHPEKQQNDSVRTHFSPAIWDMMNYFLKQIDSHLQNDGTSGYFNREIMEAVFTFQTTAFSLRSIATALRRGGKPLFGAWNARQRECIYALSRSCAAATMRCCSSYYYLRLLLFQLLSPLLSHQTITDQNPAVDNATNSKHPIDQSSLKTPEAKKKAEIHLPEGMDLCNMSQLEFAVVVLITEDIKKPVNILTIDMLSLAVEIAMCEGWECMNKSGKAMHREKLVTFPHGSQNEQYAIRLTLIGHLYQVIVTFDVEPILPKQPGSPFVMQEDKALDDLLLHLYTIARPGQQLLSMTALKKTLHTAVLEFLRPLSLLYHALTLVPPPEALKDPSVNEFEPLCRYLGFTPSLGEFLGGPCVEKLFTLWTSSQGDRSGVNFVRQPVLENTFIQLPEDFSELINYAANFRCPSIPIDDRSSSAPTLCLLCGSLLCSQSYCCQRTVNGITLGACSYHLKSCTGSSGGVFLRIRDSQIVLLTSRERGCLFSAPYLDGYGETDPGFRRGNPLHLSHELYAKLEDLWLNQSIAEEVANQYEINHRNIGLEWHHF</sequence>
<reference evidence="11" key="1">
    <citation type="submission" date="2013-10" db="EMBL/GenBank/DDBJ databases">
        <title>Genome sequencing of Onchocerca volvulus.</title>
        <authorList>
            <person name="Cotton J."/>
            <person name="Tsai J."/>
            <person name="Stanley E."/>
            <person name="Tracey A."/>
            <person name="Holroyd N."/>
            <person name="Lustigman S."/>
            <person name="Berriman M."/>
        </authorList>
    </citation>
    <scope>NUCLEOTIDE SEQUENCE</scope>
</reference>
<dbReference type="Gene3D" id="3.30.1390.10">
    <property type="match status" value="1"/>
</dbReference>
<dbReference type="OMA" id="GEASYMC"/>
<keyword evidence="4 9" id="KW-0479">Metal-binding</keyword>
<evidence type="ECO:0000256" key="7">
    <source>
        <dbReference type="ARBA" id="ARBA00022833"/>
    </source>
</evidence>
<keyword evidence="11" id="KW-1185">Reference proteome</keyword>
<dbReference type="Gene3D" id="2.10.110.30">
    <property type="match status" value="1"/>
</dbReference>
<comment type="catalytic activity">
    <reaction evidence="1 9">
        <text>S-ubiquitinyl-[E2 ubiquitin-conjugating enzyme]-L-cysteine + [acceptor protein]-L-lysine = [E2 ubiquitin-conjugating enzyme]-L-cysteine + N(6)-ubiquitinyl-[acceptor protein]-L-lysine.</text>
        <dbReference type="EC" id="2.3.2.27"/>
    </reaction>
</comment>
<dbReference type="Pfam" id="PF02617">
    <property type="entry name" value="ClpS"/>
    <property type="match status" value="1"/>
</dbReference>
<reference evidence="10" key="2">
    <citation type="submission" date="2018-02" db="UniProtKB">
        <authorList>
            <consortium name="EnsemblMetazoa"/>
        </authorList>
    </citation>
    <scope>IDENTIFICATION</scope>
</reference>
<dbReference type="UniPathway" id="UPA00143"/>
<dbReference type="GO" id="GO:0071596">
    <property type="term" value="P:ubiquitin-dependent protein catabolic process via the N-end rule pathway"/>
    <property type="evidence" value="ECO:0007669"/>
    <property type="project" value="UniProtKB-UniRule"/>
</dbReference>
<protein>
    <recommendedName>
        <fullName evidence="9">E3 ubiquitin-protein ligase</fullName>
        <ecNumber evidence="9">2.3.2.27</ecNumber>
    </recommendedName>
</protein>
<dbReference type="SMART" id="SM00184">
    <property type="entry name" value="RING"/>
    <property type="match status" value="2"/>
</dbReference>
<dbReference type="GO" id="GO:0043058">
    <property type="term" value="P:regulation of backward locomotion"/>
    <property type="evidence" value="ECO:0007669"/>
    <property type="project" value="EnsemblMetazoa"/>
</dbReference>
<dbReference type="STRING" id="6282.A0A2K6VPV3"/>
<dbReference type="EnsemblMetazoa" id="OVOC1320.1">
    <property type="protein sequence ID" value="OVOC1320.1"/>
    <property type="gene ID" value="WBGene00238129"/>
</dbReference>
<dbReference type="PANTHER" id="PTHR21497">
    <property type="entry name" value="UBIQUITIN LIGASE E3 ALPHA-RELATED"/>
    <property type="match status" value="1"/>
</dbReference>
<dbReference type="InterPro" id="IPR014719">
    <property type="entry name" value="Ribosomal_bL12_C/ClpS-like"/>
</dbReference>
<dbReference type="Pfam" id="PF02207">
    <property type="entry name" value="zf-UBR"/>
    <property type="match status" value="1"/>
</dbReference>
<evidence type="ECO:0000256" key="4">
    <source>
        <dbReference type="ARBA" id="ARBA00022723"/>
    </source>
</evidence>
<dbReference type="PROSITE" id="PS51157">
    <property type="entry name" value="ZF_UBR"/>
    <property type="match status" value="1"/>
</dbReference>
<dbReference type="PANTHER" id="PTHR21497:SF24">
    <property type="entry name" value="E3 UBIQUITIN-PROTEIN LIGASE UBR1"/>
    <property type="match status" value="1"/>
</dbReference>
<dbReference type="InterPro" id="IPR044046">
    <property type="entry name" value="E3_ligase_UBR-like_C"/>
</dbReference>
<dbReference type="GO" id="GO:0031624">
    <property type="term" value="F:ubiquitin conjugating enzyme binding"/>
    <property type="evidence" value="ECO:0007669"/>
    <property type="project" value="EnsemblMetazoa"/>
</dbReference>
<dbReference type="CDD" id="cd19672">
    <property type="entry name" value="UBR-box_UBR1_like"/>
    <property type="match status" value="1"/>
</dbReference>
<dbReference type="InterPro" id="IPR001841">
    <property type="entry name" value="Znf_RING"/>
</dbReference>
<dbReference type="Pfam" id="PF22960">
    <property type="entry name" value="WHD_UBR1"/>
    <property type="match status" value="1"/>
</dbReference>
<dbReference type="GO" id="GO:0008270">
    <property type="term" value="F:zinc ion binding"/>
    <property type="evidence" value="ECO:0007669"/>
    <property type="project" value="UniProtKB-UniRule"/>
</dbReference>
<dbReference type="GO" id="GO:0000151">
    <property type="term" value="C:ubiquitin ligase complex"/>
    <property type="evidence" value="ECO:0007669"/>
    <property type="project" value="TreeGrafter"/>
</dbReference>
<dbReference type="InterPro" id="IPR055194">
    <property type="entry name" value="UBR1-like_WH"/>
</dbReference>
<evidence type="ECO:0000313" key="11">
    <source>
        <dbReference type="Proteomes" id="UP000024404"/>
    </source>
</evidence>
<comment type="similarity">
    <text evidence="8 9">Belongs to the E3 ubiquitin-protein ligase UBR1-like family.</text>
</comment>
<evidence type="ECO:0000313" key="10">
    <source>
        <dbReference type="EnsemblMetazoa" id="OVOC1320.1"/>
    </source>
</evidence>
<dbReference type="FunFam" id="2.10.110.30:FF:000001">
    <property type="entry name" value="E3 ubiquitin-protein ligase UBR2 isoform 1"/>
    <property type="match status" value="1"/>
</dbReference>
<dbReference type="Pfam" id="PF18995">
    <property type="entry name" value="PRT6_C"/>
    <property type="match status" value="1"/>
</dbReference>
<comment type="pathway">
    <text evidence="2 9">Protein modification; protein ubiquitination.</text>
</comment>
<evidence type="ECO:0000256" key="1">
    <source>
        <dbReference type="ARBA" id="ARBA00000900"/>
    </source>
</evidence>
<dbReference type="SUPFAM" id="SSF54736">
    <property type="entry name" value="ClpS-like"/>
    <property type="match status" value="1"/>
</dbReference>
<comment type="function">
    <text evidence="9">Ubiquitin ligase protein which is a component of the N-end rule pathway. Recognizes and binds to proteins bearing specific N-terminal residues that are destabilizing according to the N-end rule, leading to their ubiquitination and subsequent degradation.</text>
</comment>
<dbReference type="EMBL" id="CMVM020000036">
    <property type="status" value="NOT_ANNOTATED_CDS"/>
    <property type="molecule type" value="Genomic_DNA"/>
</dbReference>
<organism evidence="10 11">
    <name type="scientific">Onchocerca volvulus</name>
    <dbReference type="NCBI Taxonomy" id="6282"/>
    <lineage>
        <taxon>Eukaryota</taxon>
        <taxon>Metazoa</taxon>
        <taxon>Ecdysozoa</taxon>
        <taxon>Nematoda</taxon>
        <taxon>Chromadorea</taxon>
        <taxon>Rhabditida</taxon>
        <taxon>Spirurina</taxon>
        <taxon>Spiruromorpha</taxon>
        <taxon>Filarioidea</taxon>
        <taxon>Onchocercidae</taxon>
        <taxon>Onchocerca</taxon>
    </lineage>
</organism>
<dbReference type="GO" id="GO:0061630">
    <property type="term" value="F:ubiquitin protein ligase activity"/>
    <property type="evidence" value="ECO:0007669"/>
    <property type="project" value="UniProtKB-UniRule"/>
</dbReference>
<dbReference type="SMART" id="SM00396">
    <property type="entry name" value="ZnF_UBR1"/>
    <property type="match status" value="1"/>
</dbReference>
<dbReference type="InterPro" id="IPR003769">
    <property type="entry name" value="ClpS_core"/>
</dbReference>
<evidence type="ECO:0000256" key="6">
    <source>
        <dbReference type="ARBA" id="ARBA00022786"/>
    </source>
</evidence>
<keyword evidence="6 9" id="KW-0833">Ubl conjugation pathway</keyword>
<dbReference type="EC" id="2.3.2.27" evidence="9"/>
<dbReference type="GO" id="GO:0016567">
    <property type="term" value="P:protein ubiquitination"/>
    <property type="evidence" value="ECO:0007669"/>
    <property type="project" value="UniProtKB-UniRule"/>
</dbReference>
<proteinExistence type="inferred from homology"/>
<dbReference type="FunFam" id="3.30.1390.10:FF:000010">
    <property type="entry name" value="E3 ubiquitin-protein ligase ubr-1"/>
    <property type="match status" value="1"/>
</dbReference>
<evidence type="ECO:0000256" key="8">
    <source>
        <dbReference type="ARBA" id="ARBA00046341"/>
    </source>
</evidence>
<dbReference type="InterPro" id="IPR003126">
    <property type="entry name" value="Znf_UBR"/>
</dbReference>
<evidence type="ECO:0000256" key="3">
    <source>
        <dbReference type="ARBA" id="ARBA00022679"/>
    </source>
</evidence>
<dbReference type="GO" id="GO:2000212">
    <property type="term" value="P:negative regulation of glutamate metabolic process"/>
    <property type="evidence" value="ECO:0007669"/>
    <property type="project" value="EnsemblMetazoa"/>
</dbReference>
<dbReference type="GO" id="GO:0005737">
    <property type="term" value="C:cytoplasm"/>
    <property type="evidence" value="ECO:0007669"/>
    <property type="project" value="TreeGrafter"/>
</dbReference>